<dbReference type="Pfam" id="PF00271">
    <property type="entry name" value="Helicase_C"/>
    <property type="match status" value="1"/>
</dbReference>
<feature type="region of interest" description="Disordered" evidence="9">
    <location>
        <begin position="64"/>
        <end position="128"/>
    </location>
</feature>
<evidence type="ECO:0000256" key="4">
    <source>
        <dbReference type="ARBA" id="ARBA00022806"/>
    </source>
</evidence>
<dbReference type="Pfam" id="PF00270">
    <property type="entry name" value="DEAD"/>
    <property type="match status" value="1"/>
</dbReference>
<reference evidence="13" key="1">
    <citation type="submission" date="2024-06" db="EMBL/GenBank/DDBJ databases">
        <authorList>
            <person name="Liu X."/>
            <person name="Lenzi L."/>
            <person name="Haldenby T S."/>
            <person name="Uol C."/>
        </authorList>
    </citation>
    <scope>NUCLEOTIDE SEQUENCE</scope>
</reference>
<gene>
    <name evidence="13" type="ORF">CDAUBV1_LOCUS6362</name>
</gene>
<feature type="compositionally biased region" description="Gly residues" evidence="9">
    <location>
        <begin position="102"/>
        <end position="124"/>
    </location>
</feature>
<name>A0AAV2T6I2_CALDB</name>
<proteinExistence type="inferred from homology"/>
<evidence type="ECO:0000256" key="3">
    <source>
        <dbReference type="ARBA" id="ARBA00022801"/>
    </source>
</evidence>
<dbReference type="GO" id="GO:0005524">
    <property type="term" value="F:ATP binding"/>
    <property type="evidence" value="ECO:0007669"/>
    <property type="project" value="UniProtKB-KW"/>
</dbReference>
<dbReference type="Proteomes" id="UP001497525">
    <property type="component" value="Unassembled WGS sequence"/>
</dbReference>
<evidence type="ECO:0000259" key="11">
    <source>
        <dbReference type="PROSITE" id="PS51194"/>
    </source>
</evidence>
<evidence type="ECO:0000256" key="6">
    <source>
        <dbReference type="ARBA" id="ARBA00047984"/>
    </source>
</evidence>
<keyword evidence="2 8" id="KW-0547">Nucleotide-binding</keyword>
<dbReference type="FunFam" id="3.40.50.300:FF:000397">
    <property type="entry name" value="Probable ATP-dependent RNA helicase DDX4"/>
    <property type="match status" value="1"/>
</dbReference>
<dbReference type="SUPFAM" id="SSF52540">
    <property type="entry name" value="P-loop containing nucleoside triphosphate hydrolases"/>
    <property type="match status" value="1"/>
</dbReference>
<evidence type="ECO:0000256" key="7">
    <source>
        <dbReference type="PROSITE-ProRule" id="PRU00552"/>
    </source>
</evidence>
<comment type="catalytic activity">
    <reaction evidence="6">
        <text>ATP + H2O = ADP + phosphate + H(+)</text>
        <dbReference type="Rhea" id="RHEA:13065"/>
        <dbReference type="ChEBI" id="CHEBI:15377"/>
        <dbReference type="ChEBI" id="CHEBI:15378"/>
        <dbReference type="ChEBI" id="CHEBI:30616"/>
        <dbReference type="ChEBI" id="CHEBI:43474"/>
        <dbReference type="ChEBI" id="CHEBI:456216"/>
        <dbReference type="EC" id="3.6.4.13"/>
    </reaction>
</comment>
<sequence>MAKSDFFNSPQGHSSFSPRFVWQHPLGSFVSSILLEMSCDYGQEDENISEKFSSLDLSNAHSDKSGISGQLYVPPHLRNRGMPNGLSEAQSFDAPQPQRFSRGGGEGFRGRSSRGGYGNRGSGCGPNDSRWSNFNGHYNSRGTGSSFYGGRGASSGKSWGNDYQEDWTRQLPPNDRLEQELFKKVSTGINFDQYDHIPVSATGPDFTEDGASISSFSELALHKILRSNVELAQYERPTPVQKHAIPIIAQKRDLMACAQTGSGKTAAFLIPILNQMIEEGPGDSLNAVVESNRRKQFPVALILSPTRELASQIFDDARKFAYRSCIRPCVLYGGADMRTQLTEVSKGCNLLVATPGRLIDVIERGRIGLEHCRFLILDEADRMLDMGFEPQIRRIVEQENLPPSDKRQTLMFSATFPHEIQMLAKDFLNRYIFLAVGRVGSTSENITQTIMWVEENAKRDALIDLLANADPAALTLIFVETKRGADSLEEYLYQQHYQVASIHGDRTQDDRELALSCFRSGRTPILVATAVAARGLDIPNVKHVINYDLPSDIEEYVHRIGRTGRVGNLGMATSFFNDKNRNLARGLVELLEEVNQQVPPWLRGLVADGRQMSYQKTRGSRRGGFGSRDYRQPSSRGGGNAHGGGSSRFGGGSRDYGMFRDDHQYYDNQPAVQSGSTDWWGS</sequence>
<dbReference type="AlphaFoldDB" id="A0AAV2T6I2"/>
<dbReference type="FunFam" id="3.40.50.300:FF:000008">
    <property type="entry name" value="ATP-dependent RNA helicase RhlB"/>
    <property type="match status" value="1"/>
</dbReference>
<evidence type="ECO:0000259" key="12">
    <source>
        <dbReference type="PROSITE" id="PS51195"/>
    </source>
</evidence>
<dbReference type="InterPro" id="IPR001650">
    <property type="entry name" value="Helicase_C-like"/>
</dbReference>
<comment type="similarity">
    <text evidence="8">Belongs to the DEAD box helicase family.</text>
</comment>
<evidence type="ECO:0000313" key="14">
    <source>
        <dbReference type="Proteomes" id="UP001497525"/>
    </source>
</evidence>
<dbReference type="CDD" id="cd18787">
    <property type="entry name" value="SF2_C_DEAD"/>
    <property type="match status" value="1"/>
</dbReference>
<dbReference type="SMART" id="SM00490">
    <property type="entry name" value="HELICc"/>
    <property type="match status" value="1"/>
</dbReference>
<dbReference type="PANTHER" id="PTHR47958">
    <property type="entry name" value="ATP-DEPENDENT RNA HELICASE DBP3"/>
    <property type="match status" value="1"/>
</dbReference>
<accession>A0AAV2T6I2</accession>
<evidence type="ECO:0000256" key="1">
    <source>
        <dbReference type="ARBA" id="ARBA00012552"/>
    </source>
</evidence>
<dbReference type="GO" id="GO:0003724">
    <property type="term" value="F:RNA helicase activity"/>
    <property type="evidence" value="ECO:0007669"/>
    <property type="project" value="UniProtKB-EC"/>
</dbReference>
<dbReference type="GO" id="GO:0003676">
    <property type="term" value="F:nucleic acid binding"/>
    <property type="evidence" value="ECO:0007669"/>
    <property type="project" value="InterPro"/>
</dbReference>
<keyword evidence="5 8" id="KW-0067">ATP-binding</keyword>
<dbReference type="SMART" id="SM00487">
    <property type="entry name" value="DEXDc"/>
    <property type="match status" value="1"/>
</dbReference>
<keyword evidence="3 8" id="KW-0378">Hydrolase</keyword>
<evidence type="ECO:0000259" key="10">
    <source>
        <dbReference type="PROSITE" id="PS51192"/>
    </source>
</evidence>
<feature type="region of interest" description="Disordered" evidence="9">
    <location>
        <begin position="613"/>
        <end position="682"/>
    </location>
</feature>
<feature type="domain" description="Helicase C-terminal" evidence="11">
    <location>
        <begin position="445"/>
        <end position="606"/>
    </location>
</feature>
<feature type="compositionally biased region" description="Gly residues" evidence="9">
    <location>
        <begin position="636"/>
        <end position="654"/>
    </location>
</feature>
<dbReference type="InterPro" id="IPR000629">
    <property type="entry name" value="RNA-helicase_DEAD-box_CS"/>
</dbReference>
<dbReference type="PROSITE" id="PS51194">
    <property type="entry name" value="HELICASE_CTER"/>
    <property type="match status" value="1"/>
</dbReference>
<dbReference type="Gene3D" id="3.40.50.300">
    <property type="entry name" value="P-loop containing nucleotide triphosphate hydrolases"/>
    <property type="match status" value="2"/>
</dbReference>
<organism evidence="13 14">
    <name type="scientific">Calicophoron daubneyi</name>
    <name type="common">Rumen fluke</name>
    <name type="synonym">Paramphistomum daubneyi</name>
    <dbReference type="NCBI Taxonomy" id="300641"/>
    <lineage>
        <taxon>Eukaryota</taxon>
        <taxon>Metazoa</taxon>
        <taxon>Spiralia</taxon>
        <taxon>Lophotrochozoa</taxon>
        <taxon>Platyhelminthes</taxon>
        <taxon>Trematoda</taxon>
        <taxon>Digenea</taxon>
        <taxon>Plagiorchiida</taxon>
        <taxon>Pronocephalata</taxon>
        <taxon>Paramphistomoidea</taxon>
        <taxon>Paramphistomidae</taxon>
        <taxon>Calicophoron</taxon>
    </lineage>
</organism>
<evidence type="ECO:0000256" key="9">
    <source>
        <dbReference type="SAM" id="MobiDB-lite"/>
    </source>
</evidence>
<dbReference type="PROSITE" id="PS51195">
    <property type="entry name" value="Q_MOTIF"/>
    <property type="match status" value="1"/>
</dbReference>
<feature type="domain" description="Helicase ATP-binding" evidence="10">
    <location>
        <begin position="245"/>
        <end position="434"/>
    </location>
</feature>
<comment type="caution">
    <text evidence="13">The sequence shown here is derived from an EMBL/GenBank/DDBJ whole genome shotgun (WGS) entry which is preliminary data.</text>
</comment>
<evidence type="ECO:0000256" key="5">
    <source>
        <dbReference type="ARBA" id="ARBA00022840"/>
    </source>
</evidence>
<evidence type="ECO:0000313" key="13">
    <source>
        <dbReference type="EMBL" id="CAL5133077.1"/>
    </source>
</evidence>
<feature type="region of interest" description="Disordered" evidence="9">
    <location>
        <begin position="142"/>
        <end position="175"/>
    </location>
</feature>
<dbReference type="GO" id="GO:0016787">
    <property type="term" value="F:hydrolase activity"/>
    <property type="evidence" value="ECO:0007669"/>
    <property type="project" value="UniProtKB-KW"/>
</dbReference>
<dbReference type="InterPro" id="IPR011545">
    <property type="entry name" value="DEAD/DEAH_box_helicase_dom"/>
</dbReference>
<dbReference type="InterPro" id="IPR014001">
    <property type="entry name" value="Helicase_ATP-bd"/>
</dbReference>
<dbReference type="EMBL" id="CAXLJL010000156">
    <property type="protein sequence ID" value="CAL5133077.1"/>
    <property type="molecule type" value="Genomic_DNA"/>
</dbReference>
<keyword evidence="4 8" id="KW-0347">Helicase</keyword>
<feature type="domain" description="DEAD-box RNA helicase Q" evidence="12">
    <location>
        <begin position="214"/>
        <end position="242"/>
    </location>
</feature>
<evidence type="ECO:0000256" key="2">
    <source>
        <dbReference type="ARBA" id="ARBA00022741"/>
    </source>
</evidence>
<dbReference type="PROSITE" id="PS51192">
    <property type="entry name" value="HELICASE_ATP_BIND_1"/>
    <property type="match status" value="1"/>
</dbReference>
<dbReference type="InterPro" id="IPR027417">
    <property type="entry name" value="P-loop_NTPase"/>
</dbReference>
<feature type="compositionally biased region" description="Polar residues" evidence="9">
    <location>
        <begin position="666"/>
        <end position="682"/>
    </location>
</feature>
<dbReference type="EC" id="3.6.4.13" evidence="1"/>
<evidence type="ECO:0000256" key="8">
    <source>
        <dbReference type="RuleBase" id="RU000492"/>
    </source>
</evidence>
<dbReference type="PROSITE" id="PS00039">
    <property type="entry name" value="DEAD_ATP_HELICASE"/>
    <property type="match status" value="1"/>
</dbReference>
<protein>
    <recommendedName>
        <fullName evidence="1">RNA helicase</fullName>
        <ecNumber evidence="1">3.6.4.13</ecNumber>
    </recommendedName>
</protein>
<feature type="short sequence motif" description="Q motif" evidence="7">
    <location>
        <begin position="214"/>
        <end position="242"/>
    </location>
</feature>
<dbReference type="InterPro" id="IPR014014">
    <property type="entry name" value="RNA_helicase_DEAD_Q_motif"/>
</dbReference>